<feature type="binding site" evidence="9">
    <location>
        <position position="68"/>
    </location>
    <ligand>
        <name>Zn(2+)</name>
        <dbReference type="ChEBI" id="CHEBI:29105"/>
        <note>catalytic</note>
    </ligand>
</feature>
<dbReference type="PANTHER" id="PTHR11533">
    <property type="entry name" value="PROTEASE M1 ZINC METALLOPROTEASE"/>
    <property type="match status" value="1"/>
</dbReference>
<evidence type="ECO:0000256" key="2">
    <source>
        <dbReference type="ARBA" id="ARBA00022438"/>
    </source>
</evidence>
<dbReference type="InterPro" id="IPR002156">
    <property type="entry name" value="RNaseH_domain"/>
</dbReference>
<dbReference type="InterPro" id="IPR014782">
    <property type="entry name" value="Peptidase_M1_dom"/>
</dbReference>
<evidence type="ECO:0000313" key="14">
    <source>
        <dbReference type="EMBL" id="EEC72753.1"/>
    </source>
</evidence>
<dbReference type="InterPro" id="IPR036397">
    <property type="entry name" value="RNaseH_sf"/>
</dbReference>
<dbReference type="AlphaFoldDB" id="B8AE80"/>
<dbReference type="CDD" id="cd06222">
    <property type="entry name" value="RNase_H_like"/>
    <property type="match status" value="1"/>
</dbReference>
<dbReference type="InterPro" id="IPR001930">
    <property type="entry name" value="Peptidase_M1"/>
</dbReference>
<dbReference type="Pfam" id="PF13456">
    <property type="entry name" value="RVT_3"/>
    <property type="match status" value="1"/>
</dbReference>
<dbReference type="Gene3D" id="3.30.420.10">
    <property type="entry name" value="Ribonuclease H-like superfamily/Ribonuclease H"/>
    <property type="match status" value="1"/>
</dbReference>
<dbReference type="HOGENOM" id="CLU_490389_0_0_1"/>
<dbReference type="SUPFAM" id="SSF53098">
    <property type="entry name" value="Ribonuclease H-like"/>
    <property type="match status" value="1"/>
</dbReference>
<evidence type="ECO:0000256" key="6">
    <source>
        <dbReference type="ARBA" id="ARBA00022833"/>
    </source>
</evidence>
<dbReference type="GO" id="GO:0005615">
    <property type="term" value="C:extracellular space"/>
    <property type="evidence" value="ECO:0007669"/>
    <property type="project" value="TreeGrafter"/>
</dbReference>
<keyword evidence="7" id="KW-0482">Metalloprotease</keyword>
<dbReference type="GO" id="GO:0004523">
    <property type="term" value="F:RNA-DNA hybrid ribonuclease activity"/>
    <property type="evidence" value="ECO:0007669"/>
    <property type="project" value="InterPro"/>
</dbReference>
<comment type="cofactor">
    <cofactor evidence="9">
        <name>Zn(2+)</name>
        <dbReference type="ChEBI" id="CHEBI:29105"/>
    </cofactor>
    <text evidence="9">Binds 1 zinc ion per subunit.</text>
</comment>
<dbReference type="InterPro" id="IPR044730">
    <property type="entry name" value="RNase_H-like_dom_plant"/>
</dbReference>
<dbReference type="InterPro" id="IPR050344">
    <property type="entry name" value="Peptidase_M1_aminopeptidases"/>
</dbReference>
<proteinExistence type="inferred from homology"/>
<feature type="domain" description="RNase H type-1" evidence="12">
    <location>
        <begin position="409"/>
        <end position="529"/>
    </location>
</feature>
<comment type="similarity">
    <text evidence="1">Belongs to the peptidase M1 family.</text>
</comment>
<dbReference type="InterPro" id="IPR012337">
    <property type="entry name" value="RNaseH-like_sf"/>
</dbReference>
<evidence type="ECO:0000256" key="8">
    <source>
        <dbReference type="PIRSR" id="PIRSR634016-1"/>
    </source>
</evidence>
<evidence type="ECO:0000256" key="3">
    <source>
        <dbReference type="ARBA" id="ARBA00022670"/>
    </source>
</evidence>
<dbReference type="Pfam" id="PF01433">
    <property type="entry name" value="Peptidase_M1"/>
    <property type="match status" value="1"/>
</dbReference>
<dbReference type="GO" id="GO:0008270">
    <property type="term" value="F:zinc ion binding"/>
    <property type="evidence" value="ECO:0007669"/>
    <property type="project" value="InterPro"/>
</dbReference>
<dbReference type="GO" id="GO:0042277">
    <property type="term" value="F:peptide binding"/>
    <property type="evidence" value="ECO:0007669"/>
    <property type="project" value="TreeGrafter"/>
</dbReference>
<dbReference type="Gene3D" id="1.10.390.10">
    <property type="entry name" value="Neutral Protease Domain 2"/>
    <property type="match status" value="1"/>
</dbReference>
<dbReference type="InterPro" id="IPR034016">
    <property type="entry name" value="M1_APN-typ"/>
</dbReference>
<evidence type="ECO:0000256" key="10">
    <source>
        <dbReference type="PIRSR" id="PIRSR634016-4"/>
    </source>
</evidence>
<dbReference type="EMBL" id="CM000127">
    <property type="protein sequence ID" value="EEC72753.1"/>
    <property type="molecule type" value="Genomic_DNA"/>
</dbReference>
<dbReference type="Pfam" id="PF13966">
    <property type="entry name" value="zf-RVT"/>
    <property type="match status" value="1"/>
</dbReference>
<organism evidence="14 15">
    <name type="scientific">Oryza sativa subsp. indica</name>
    <name type="common">Rice</name>
    <dbReference type="NCBI Taxonomy" id="39946"/>
    <lineage>
        <taxon>Eukaryota</taxon>
        <taxon>Viridiplantae</taxon>
        <taxon>Streptophyta</taxon>
        <taxon>Embryophyta</taxon>
        <taxon>Tracheophyta</taxon>
        <taxon>Spermatophyta</taxon>
        <taxon>Magnoliopsida</taxon>
        <taxon>Liliopsida</taxon>
        <taxon>Poales</taxon>
        <taxon>Poaceae</taxon>
        <taxon>BOP clade</taxon>
        <taxon>Oryzoideae</taxon>
        <taxon>Oryzeae</taxon>
        <taxon>Oryzinae</taxon>
        <taxon>Oryza</taxon>
        <taxon>Oryza sativa</taxon>
    </lineage>
</organism>
<dbReference type="FunFam" id="1.10.390.10:FF:000006">
    <property type="entry name" value="Puromycin-sensitive aminopeptidase"/>
    <property type="match status" value="1"/>
</dbReference>
<evidence type="ECO:0000313" key="15">
    <source>
        <dbReference type="Proteomes" id="UP000007015"/>
    </source>
</evidence>
<feature type="active site" description="Proton acceptor" evidence="8">
    <location>
        <position position="46"/>
    </location>
</feature>
<sequence>MENVRAFLGRGKRLRHSLLGGVHCPRSGSRHSGAWKQKVAVVVAHELAHQWFGNLVTMEWWTHLWLNEGFATWVSYLAADNFFPEWNVWTQFLEESTTGFKLDALAGSHPIEVDVNHVDEIDEIFDAISYRKGAAVIRMLQSYLGAEVFQKSLAAYIKKFAYSNAKTEDLWAALEEGSGEPVRTLMHSWTKQQGYPVVSVKHKDGKLQLEQELLKKGVAWRVGDGKSIKILSDNWIPNVQAGLICAPGKMKINLCRAAHDCLPTGFQLQRRHIEARDGCAFCSRDDRIEHVFLMCPFSDSVWKEIKQVYNIKLGRGDLANVRQWIFDFLRRGSAIQNTVLAVTFWHIWEARNNAKNNVETLHPRRVVQKIVAYVEMIMQHYGPGNVSRPAERISLPSWVPPPAGVFLINTDAAVFQAERQMGVGVVIRDQHGNCLLAANTRFMGITDPETAEACAIRHALWLAKEEGFHNVIVACDCLSVIQKLNSPGRDRSKIGCLVEDIKKLGVEFISVSFIHVSHCSNVAAHTLARCSEPSVCNVYHNETPDCIREMLLSDAQ</sequence>
<evidence type="ECO:0000259" key="13">
    <source>
        <dbReference type="Pfam" id="PF13966"/>
    </source>
</evidence>
<dbReference type="Proteomes" id="UP000007015">
    <property type="component" value="Chromosome 2"/>
</dbReference>
<dbReference type="InterPro" id="IPR027268">
    <property type="entry name" value="Peptidase_M4/M1_CTD_sf"/>
</dbReference>
<name>B8AE80_ORYSI</name>
<dbReference type="GO" id="GO:0043171">
    <property type="term" value="P:peptide catabolic process"/>
    <property type="evidence" value="ECO:0007669"/>
    <property type="project" value="TreeGrafter"/>
</dbReference>
<evidence type="ECO:0000256" key="4">
    <source>
        <dbReference type="ARBA" id="ARBA00022723"/>
    </source>
</evidence>
<accession>B8AE80</accession>
<dbReference type="InterPro" id="IPR026960">
    <property type="entry name" value="RVT-Znf"/>
</dbReference>
<evidence type="ECO:0000256" key="7">
    <source>
        <dbReference type="ARBA" id="ARBA00023049"/>
    </source>
</evidence>
<evidence type="ECO:0000259" key="11">
    <source>
        <dbReference type="Pfam" id="PF01433"/>
    </source>
</evidence>
<dbReference type="Gramene" id="BGIOSGA007796-TA">
    <property type="protein sequence ID" value="BGIOSGA007796-PA"/>
    <property type="gene ID" value="BGIOSGA007796"/>
</dbReference>
<keyword evidence="5" id="KW-0378">Hydrolase</keyword>
<keyword evidence="15" id="KW-1185">Reference proteome</keyword>
<keyword evidence="4 9" id="KW-0479">Metal-binding</keyword>
<evidence type="ECO:0000256" key="5">
    <source>
        <dbReference type="ARBA" id="ARBA00022801"/>
    </source>
</evidence>
<feature type="domain" description="Peptidase M1 membrane alanine aminopeptidase" evidence="11">
    <location>
        <begin position="32"/>
        <end position="189"/>
    </location>
</feature>
<dbReference type="MEROPS" id="M01.A25"/>
<dbReference type="SUPFAM" id="SSF55486">
    <property type="entry name" value="Metalloproteases ('zincins'), catalytic domain"/>
    <property type="match status" value="1"/>
</dbReference>
<dbReference type="CDD" id="cd09601">
    <property type="entry name" value="M1_APN-Q_like"/>
    <property type="match status" value="1"/>
</dbReference>
<dbReference type="GO" id="GO:0070006">
    <property type="term" value="F:metalloaminopeptidase activity"/>
    <property type="evidence" value="ECO:0007669"/>
    <property type="project" value="TreeGrafter"/>
</dbReference>
<feature type="binding site" evidence="9">
    <location>
        <position position="45"/>
    </location>
    <ligand>
        <name>Zn(2+)</name>
        <dbReference type="ChEBI" id="CHEBI:29105"/>
        <note>catalytic</note>
    </ligand>
</feature>
<reference evidence="14 15" key="1">
    <citation type="journal article" date="2005" name="PLoS Biol.">
        <title>The genomes of Oryza sativa: a history of duplications.</title>
        <authorList>
            <person name="Yu J."/>
            <person name="Wang J."/>
            <person name="Lin W."/>
            <person name="Li S."/>
            <person name="Li H."/>
            <person name="Zhou J."/>
            <person name="Ni P."/>
            <person name="Dong W."/>
            <person name="Hu S."/>
            <person name="Zeng C."/>
            <person name="Zhang J."/>
            <person name="Zhang Y."/>
            <person name="Li R."/>
            <person name="Xu Z."/>
            <person name="Li S."/>
            <person name="Li X."/>
            <person name="Zheng H."/>
            <person name="Cong L."/>
            <person name="Lin L."/>
            <person name="Yin J."/>
            <person name="Geng J."/>
            <person name="Li G."/>
            <person name="Shi J."/>
            <person name="Liu J."/>
            <person name="Lv H."/>
            <person name="Li J."/>
            <person name="Wang J."/>
            <person name="Deng Y."/>
            <person name="Ran L."/>
            <person name="Shi X."/>
            <person name="Wang X."/>
            <person name="Wu Q."/>
            <person name="Li C."/>
            <person name="Ren X."/>
            <person name="Wang J."/>
            <person name="Wang X."/>
            <person name="Li D."/>
            <person name="Liu D."/>
            <person name="Zhang X."/>
            <person name="Ji Z."/>
            <person name="Zhao W."/>
            <person name="Sun Y."/>
            <person name="Zhang Z."/>
            <person name="Bao J."/>
            <person name="Han Y."/>
            <person name="Dong L."/>
            <person name="Ji J."/>
            <person name="Chen P."/>
            <person name="Wu S."/>
            <person name="Liu J."/>
            <person name="Xiao Y."/>
            <person name="Bu D."/>
            <person name="Tan J."/>
            <person name="Yang L."/>
            <person name="Ye C."/>
            <person name="Zhang J."/>
            <person name="Xu J."/>
            <person name="Zhou Y."/>
            <person name="Yu Y."/>
            <person name="Zhang B."/>
            <person name="Zhuang S."/>
            <person name="Wei H."/>
            <person name="Liu B."/>
            <person name="Lei M."/>
            <person name="Yu H."/>
            <person name="Li Y."/>
            <person name="Xu H."/>
            <person name="Wei S."/>
            <person name="He X."/>
            <person name="Fang L."/>
            <person name="Zhang Z."/>
            <person name="Zhang Y."/>
            <person name="Huang X."/>
            <person name="Su Z."/>
            <person name="Tong W."/>
            <person name="Li J."/>
            <person name="Tong Z."/>
            <person name="Li S."/>
            <person name="Ye J."/>
            <person name="Wang L."/>
            <person name="Fang L."/>
            <person name="Lei T."/>
            <person name="Chen C."/>
            <person name="Chen H."/>
            <person name="Xu Z."/>
            <person name="Li H."/>
            <person name="Huang H."/>
            <person name="Zhang F."/>
            <person name="Xu H."/>
            <person name="Li N."/>
            <person name="Zhao C."/>
            <person name="Li S."/>
            <person name="Dong L."/>
            <person name="Huang Y."/>
            <person name="Li L."/>
            <person name="Xi Y."/>
            <person name="Qi Q."/>
            <person name="Li W."/>
            <person name="Zhang B."/>
            <person name="Hu W."/>
            <person name="Zhang Y."/>
            <person name="Tian X."/>
            <person name="Jiao Y."/>
            <person name="Liang X."/>
            <person name="Jin J."/>
            <person name="Gao L."/>
            <person name="Zheng W."/>
            <person name="Hao B."/>
            <person name="Liu S."/>
            <person name="Wang W."/>
            <person name="Yuan L."/>
            <person name="Cao M."/>
            <person name="McDermott J."/>
            <person name="Samudrala R."/>
            <person name="Wang J."/>
            <person name="Wong G.K."/>
            <person name="Yang H."/>
        </authorList>
    </citation>
    <scope>NUCLEOTIDE SEQUENCE [LARGE SCALE GENOMIC DNA]</scope>
    <source>
        <strain evidence="15">cv. 93-11</strain>
    </source>
</reference>
<dbReference type="STRING" id="39946.B8AE80"/>
<protein>
    <submittedName>
        <fullName evidence="14">Uncharacterized protein</fullName>
    </submittedName>
</protein>
<gene>
    <name evidence="14" type="ORF">OsI_06384</name>
</gene>
<keyword evidence="3" id="KW-0645">Protease</keyword>
<dbReference type="PANTHER" id="PTHR11533:SF174">
    <property type="entry name" value="PUROMYCIN-SENSITIVE AMINOPEPTIDASE-RELATED"/>
    <property type="match status" value="1"/>
</dbReference>
<dbReference type="GO" id="GO:0005737">
    <property type="term" value="C:cytoplasm"/>
    <property type="evidence" value="ECO:0007669"/>
    <property type="project" value="TreeGrafter"/>
</dbReference>
<feature type="site" description="Transition state stabilizer" evidence="10">
    <location>
        <position position="130"/>
    </location>
</feature>
<keyword evidence="2" id="KW-0031">Aminopeptidase</keyword>
<evidence type="ECO:0000259" key="12">
    <source>
        <dbReference type="Pfam" id="PF13456"/>
    </source>
</evidence>
<evidence type="ECO:0000256" key="1">
    <source>
        <dbReference type="ARBA" id="ARBA00010136"/>
    </source>
</evidence>
<feature type="domain" description="Reverse transcriptase zinc-binding" evidence="13">
    <location>
        <begin position="246"/>
        <end position="302"/>
    </location>
</feature>
<dbReference type="GO" id="GO:0006508">
    <property type="term" value="P:proteolysis"/>
    <property type="evidence" value="ECO:0007669"/>
    <property type="project" value="UniProtKB-KW"/>
</dbReference>
<dbReference type="GO" id="GO:0003676">
    <property type="term" value="F:nucleic acid binding"/>
    <property type="evidence" value="ECO:0007669"/>
    <property type="project" value="InterPro"/>
</dbReference>
<dbReference type="OMA" id="AYVEMIM"/>
<evidence type="ECO:0000256" key="9">
    <source>
        <dbReference type="PIRSR" id="PIRSR634016-3"/>
    </source>
</evidence>
<keyword evidence="6 9" id="KW-0862">Zinc</keyword>
<dbReference type="PRINTS" id="PR00756">
    <property type="entry name" value="ALADIPTASE"/>
</dbReference>
<dbReference type="GO" id="GO:0016020">
    <property type="term" value="C:membrane"/>
    <property type="evidence" value="ECO:0007669"/>
    <property type="project" value="TreeGrafter"/>
</dbReference>
<feature type="binding site" evidence="9">
    <location>
        <position position="49"/>
    </location>
    <ligand>
        <name>Zn(2+)</name>
        <dbReference type="ChEBI" id="CHEBI:29105"/>
        <note>catalytic</note>
    </ligand>
</feature>